<organism evidence="2 3">
    <name type="scientific">Microcystis aeruginosa BLCC-F158</name>
    <dbReference type="NCBI Taxonomy" id="2755316"/>
    <lineage>
        <taxon>Bacteria</taxon>
        <taxon>Bacillati</taxon>
        <taxon>Cyanobacteriota</taxon>
        <taxon>Cyanophyceae</taxon>
        <taxon>Oscillatoriophycideae</taxon>
        <taxon>Chroococcales</taxon>
        <taxon>Microcystaceae</taxon>
        <taxon>Microcystis</taxon>
    </lineage>
</organism>
<dbReference type="Pfam" id="PF00535">
    <property type="entry name" value="Glycos_transf_2"/>
    <property type="match status" value="1"/>
</dbReference>
<dbReference type="AlphaFoldDB" id="A0A841V133"/>
<sequence length="346" mass="39264">MTVNYSLSTDTKKSDKIIDKNTIISVVIEGYNQSRDLGTVNDTLQALKKQTFPLKQVEIILVGSSIQTQGWEKMYRNDTDFLSIKTLSYDDANYYELKNGGANLANGDIVAFTDSDVCPKPSWLSAIAQGIAQGADVVVGPSLFRQPGGLSSDSALLQVLSSVTWGWPVGKGNIYKDNLLQGAGFMDHNVAMKTSVFRRHQYRTEFGRIIASPLLYRSLANDGLNIAYQSQQQAGHFFSWKYWLISLHFRYGYEVYNIRRLDSQYPNQWITKTGIFEPIVTWIWHILLDIPRWFRFSSHLTPNLPYRLACFPLLLIFSIVGRGSEMMGMYATMFNPSGMKQWAENV</sequence>
<keyword evidence="2" id="KW-0808">Transferase</keyword>
<evidence type="ECO:0000259" key="1">
    <source>
        <dbReference type="Pfam" id="PF00535"/>
    </source>
</evidence>
<dbReference type="CDD" id="cd00761">
    <property type="entry name" value="Glyco_tranf_GTA_type"/>
    <property type="match status" value="1"/>
</dbReference>
<dbReference type="Proteomes" id="UP000525432">
    <property type="component" value="Unassembled WGS sequence"/>
</dbReference>
<evidence type="ECO:0000313" key="3">
    <source>
        <dbReference type="Proteomes" id="UP000525432"/>
    </source>
</evidence>
<proteinExistence type="predicted"/>
<accession>A0A841V133</accession>
<dbReference type="InterPro" id="IPR029044">
    <property type="entry name" value="Nucleotide-diphossugar_trans"/>
</dbReference>
<dbReference type="GO" id="GO:0016740">
    <property type="term" value="F:transferase activity"/>
    <property type="evidence" value="ECO:0007669"/>
    <property type="project" value="UniProtKB-KW"/>
</dbReference>
<dbReference type="InterPro" id="IPR001173">
    <property type="entry name" value="Glyco_trans_2-like"/>
</dbReference>
<evidence type="ECO:0000313" key="2">
    <source>
        <dbReference type="EMBL" id="MBC1196442.1"/>
    </source>
</evidence>
<dbReference type="RefSeq" id="WP_185240214.1">
    <property type="nucleotide sequence ID" value="NZ_JACEGC010000075.1"/>
</dbReference>
<gene>
    <name evidence="2" type="ORF">H0901_14580</name>
</gene>
<name>A0A841V133_MICAE</name>
<dbReference type="Gene3D" id="3.90.550.10">
    <property type="entry name" value="Spore Coat Polysaccharide Biosynthesis Protein SpsA, Chain A"/>
    <property type="match status" value="1"/>
</dbReference>
<feature type="domain" description="Glycosyltransferase 2-like" evidence="1">
    <location>
        <begin position="25"/>
        <end position="165"/>
    </location>
</feature>
<dbReference type="SUPFAM" id="SSF53448">
    <property type="entry name" value="Nucleotide-diphospho-sugar transferases"/>
    <property type="match status" value="1"/>
</dbReference>
<dbReference type="EMBL" id="JACEGC010000075">
    <property type="protein sequence ID" value="MBC1196442.1"/>
    <property type="molecule type" value="Genomic_DNA"/>
</dbReference>
<comment type="caution">
    <text evidence="2">The sequence shown here is derived from an EMBL/GenBank/DDBJ whole genome shotgun (WGS) entry which is preliminary data.</text>
</comment>
<reference evidence="2 3" key="1">
    <citation type="submission" date="2020-07" db="EMBL/GenBank/DDBJ databases">
        <title>Genomes of two Microcystis aeruginosa (Cyanobacteria) strains from Florida (USA) with disparate toxicogenic potential.</title>
        <authorList>
            <person name="Lefler F.W."/>
            <person name="Barbosa M."/>
            <person name="Berthold D.E."/>
            <person name="Laughinghouse H.D. IV."/>
        </authorList>
    </citation>
    <scope>NUCLEOTIDE SEQUENCE [LARGE SCALE GENOMIC DNA]</scope>
    <source>
        <strain evidence="2 3">BLCCF158</strain>
    </source>
</reference>
<protein>
    <submittedName>
        <fullName evidence="2">Glycosyltransferase family 2 protein</fullName>
    </submittedName>
</protein>